<keyword evidence="5" id="KW-0732">Signal</keyword>
<keyword evidence="4" id="KW-0812">Transmembrane</keyword>
<dbReference type="SMART" id="SM00220">
    <property type="entry name" value="S_TKc"/>
    <property type="match status" value="1"/>
</dbReference>
<keyword evidence="8 12" id="KW-0067">ATP-binding</keyword>
<reference evidence="15" key="1">
    <citation type="journal article" date="2023" name="Plant J.">
        <title>Genome sequences and population genomics provide insights into the demographic history, inbreeding, and mutation load of two 'living fossil' tree species of Dipteronia.</title>
        <authorList>
            <person name="Feng Y."/>
            <person name="Comes H.P."/>
            <person name="Chen J."/>
            <person name="Zhu S."/>
            <person name="Lu R."/>
            <person name="Zhang X."/>
            <person name="Li P."/>
            <person name="Qiu J."/>
            <person name="Olsen K.M."/>
            <person name="Qiu Y."/>
        </authorList>
    </citation>
    <scope>NUCLEOTIDE SEQUENCE</scope>
    <source>
        <strain evidence="15">NBL</strain>
    </source>
</reference>
<feature type="compositionally biased region" description="Low complexity" evidence="13">
    <location>
        <begin position="590"/>
        <end position="606"/>
    </location>
</feature>
<evidence type="ECO:0000256" key="6">
    <source>
        <dbReference type="ARBA" id="ARBA00022741"/>
    </source>
</evidence>
<keyword evidence="6 12" id="KW-0547">Nucleotide-binding</keyword>
<feature type="domain" description="Protein kinase" evidence="14">
    <location>
        <begin position="295"/>
        <end position="573"/>
    </location>
</feature>
<comment type="subcellular location">
    <subcellularLocation>
        <location evidence="1">Membrane</location>
        <topology evidence="1">Single-pass type I membrane protein</topology>
    </subcellularLocation>
</comment>
<dbReference type="InterPro" id="IPR008271">
    <property type="entry name" value="Ser/Thr_kinase_AS"/>
</dbReference>
<dbReference type="GO" id="GO:0016020">
    <property type="term" value="C:membrane"/>
    <property type="evidence" value="ECO:0007669"/>
    <property type="project" value="UniProtKB-SubCell"/>
</dbReference>
<dbReference type="InterPro" id="IPR025287">
    <property type="entry name" value="WAK_GUB"/>
</dbReference>
<comment type="caution">
    <text evidence="15">The sequence shown here is derived from an EMBL/GenBank/DDBJ whole genome shotgun (WGS) entry which is preliminary data.</text>
</comment>
<dbReference type="FunFam" id="1.10.510.10:FF:000590">
    <property type="entry name" value="PR5-like receptor kinase"/>
    <property type="match status" value="1"/>
</dbReference>
<dbReference type="Gene3D" id="3.30.200.20">
    <property type="entry name" value="Phosphorylase Kinase, domain 1"/>
    <property type="match status" value="1"/>
</dbReference>
<dbReference type="GO" id="GO:0005524">
    <property type="term" value="F:ATP binding"/>
    <property type="evidence" value="ECO:0007669"/>
    <property type="project" value="UniProtKB-UniRule"/>
</dbReference>
<keyword evidence="9" id="KW-1133">Transmembrane helix</keyword>
<keyword evidence="11" id="KW-0325">Glycoprotein</keyword>
<dbReference type="Gene3D" id="1.10.510.10">
    <property type="entry name" value="Transferase(Phosphotransferase) domain 1"/>
    <property type="match status" value="1"/>
</dbReference>
<dbReference type="Pfam" id="PF13947">
    <property type="entry name" value="GUB_WAK_bind"/>
    <property type="match status" value="1"/>
</dbReference>
<feature type="binding site" evidence="12">
    <location>
        <position position="323"/>
    </location>
    <ligand>
        <name>ATP</name>
        <dbReference type="ChEBI" id="CHEBI:30616"/>
    </ligand>
</feature>
<keyword evidence="2" id="KW-0723">Serine/threonine-protein kinase</keyword>
<accession>A0AAD9Z967</accession>
<evidence type="ECO:0000256" key="9">
    <source>
        <dbReference type="ARBA" id="ARBA00022989"/>
    </source>
</evidence>
<feature type="region of interest" description="Disordered" evidence="13">
    <location>
        <begin position="580"/>
        <end position="624"/>
    </location>
</feature>
<evidence type="ECO:0000256" key="8">
    <source>
        <dbReference type="ARBA" id="ARBA00022840"/>
    </source>
</evidence>
<dbReference type="SUPFAM" id="SSF56112">
    <property type="entry name" value="Protein kinase-like (PK-like)"/>
    <property type="match status" value="1"/>
</dbReference>
<dbReference type="PROSITE" id="PS50011">
    <property type="entry name" value="PROTEIN_KINASE_DOM"/>
    <property type="match status" value="1"/>
</dbReference>
<evidence type="ECO:0000256" key="10">
    <source>
        <dbReference type="ARBA" id="ARBA00023136"/>
    </source>
</evidence>
<protein>
    <recommendedName>
        <fullName evidence="14">Protein kinase domain-containing protein</fullName>
    </recommendedName>
</protein>
<keyword evidence="10" id="KW-0472">Membrane</keyword>
<dbReference type="PROSITE" id="PS00107">
    <property type="entry name" value="PROTEIN_KINASE_ATP"/>
    <property type="match status" value="1"/>
</dbReference>
<sequence>MTKPLRGRILLLSEVTKAFTRSDPDIRYQVRRIPFRCGEISVGYPYWGEDRSKTCGHPDFGFSCGFSSTTTIVLSQVNYYVKDIDEEAHVLKIVRTDLYNSGICYYDHSLSSYATEIDSNLFQYVAGYRNLTLLYGCLFSATHPGYLNCTEGYGNVFIQTGDYGSEGCNYSVTVPVAKNTTLVEHALQEAIREGFELKWDASGRTAEIPTEVVVMTKVAGTSLGQNAGSTARVLVVILIISTLLISGLLRKLTARDEDYSKKKRDNDQNMEAFVNNFGSLVLQRFDYSYVKKMTKSFNTKLGQGGYGDVYKGKLPDGRHVAVKVLKESKGNGEEFINEVASICRTPHVNVVALLGFCYKKNKRVLIYEFMSNGSLDKYKFDKESSSTKCNLECRTKYLIAISTARGLEYLHRGCNTRIVHFDIKPHNILLDEDFCPKISDFRLAKLCKNKESIISMLGARGTAGYIAPEVFCRSFGEVSHKSDVYSYGMMILEMVGGRNNIVVSVSHTSEIYFPNWIYKRLEPGKDFEFSGAVTEEEKEFAKKMIIVSMWCIQTIPSVRPSMCKVVEMLEGSLESLKIPPKPSLSLTTGSPKHSTPSPSSSLSTSKSSHRPASQAEVCIELSDM</sequence>
<dbReference type="PANTHER" id="PTHR27009">
    <property type="entry name" value="RUST RESISTANCE KINASE LR10-RELATED"/>
    <property type="match status" value="1"/>
</dbReference>
<evidence type="ECO:0000313" key="16">
    <source>
        <dbReference type="Proteomes" id="UP001281410"/>
    </source>
</evidence>
<evidence type="ECO:0000259" key="14">
    <source>
        <dbReference type="PROSITE" id="PS50011"/>
    </source>
</evidence>
<evidence type="ECO:0000256" key="4">
    <source>
        <dbReference type="ARBA" id="ARBA00022692"/>
    </source>
</evidence>
<dbReference type="EMBL" id="JANJYJ010000589">
    <property type="protein sequence ID" value="KAK3173893.1"/>
    <property type="molecule type" value="Genomic_DNA"/>
</dbReference>
<evidence type="ECO:0000256" key="2">
    <source>
        <dbReference type="ARBA" id="ARBA00022527"/>
    </source>
</evidence>
<evidence type="ECO:0000256" key="12">
    <source>
        <dbReference type="PROSITE-ProRule" id="PRU10141"/>
    </source>
</evidence>
<keyword evidence="7" id="KW-0418">Kinase</keyword>
<evidence type="ECO:0000256" key="5">
    <source>
        <dbReference type="ARBA" id="ARBA00022729"/>
    </source>
</evidence>
<dbReference type="InterPro" id="IPR017441">
    <property type="entry name" value="Protein_kinase_ATP_BS"/>
</dbReference>
<dbReference type="Pfam" id="PF00069">
    <property type="entry name" value="Pkinase"/>
    <property type="match status" value="1"/>
</dbReference>
<organism evidence="15 16">
    <name type="scientific">Dipteronia sinensis</name>
    <dbReference type="NCBI Taxonomy" id="43782"/>
    <lineage>
        <taxon>Eukaryota</taxon>
        <taxon>Viridiplantae</taxon>
        <taxon>Streptophyta</taxon>
        <taxon>Embryophyta</taxon>
        <taxon>Tracheophyta</taxon>
        <taxon>Spermatophyta</taxon>
        <taxon>Magnoliopsida</taxon>
        <taxon>eudicotyledons</taxon>
        <taxon>Gunneridae</taxon>
        <taxon>Pentapetalae</taxon>
        <taxon>rosids</taxon>
        <taxon>malvids</taxon>
        <taxon>Sapindales</taxon>
        <taxon>Sapindaceae</taxon>
        <taxon>Hippocastanoideae</taxon>
        <taxon>Acereae</taxon>
        <taxon>Dipteronia</taxon>
    </lineage>
</organism>
<dbReference type="InterPro" id="IPR011009">
    <property type="entry name" value="Kinase-like_dom_sf"/>
</dbReference>
<dbReference type="GO" id="GO:0004674">
    <property type="term" value="F:protein serine/threonine kinase activity"/>
    <property type="evidence" value="ECO:0007669"/>
    <property type="project" value="UniProtKB-KW"/>
</dbReference>
<evidence type="ECO:0000256" key="3">
    <source>
        <dbReference type="ARBA" id="ARBA00022679"/>
    </source>
</evidence>
<dbReference type="Proteomes" id="UP001281410">
    <property type="component" value="Unassembled WGS sequence"/>
</dbReference>
<keyword evidence="3" id="KW-0808">Transferase</keyword>
<dbReference type="PROSITE" id="PS00108">
    <property type="entry name" value="PROTEIN_KINASE_ST"/>
    <property type="match status" value="1"/>
</dbReference>
<evidence type="ECO:0000256" key="7">
    <source>
        <dbReference type="ARBA" id="ARBA00022777"/>
    </source>
</evidence>
<dbReference type="AlphaFoldDB" id="A0AAD9Z967"/>
<dbReference type="InterPro" id="IPR000719">
    <property type="entry name" value="Prot_kinase_dom"/>
</dbReference>
<evidence type="ECO:0000313" key="15">
    <source>
        <dbReference type="EMBL" id="KAK3173893.1"/>
    </source>
</evidence>
<evidence type="ECO:0000256" key="1">
    <source>
        <dbReference type="ARBA" id="ARBA00004479"/>
    </source>
</evidence>
<evidence type="ECO:0000256" key="11">
    <source>
        <dbReference type="ARBA" id="ARBA00023180"/>
    </source>
</evidence>
<keyword evidence="16" id="KW-1185">Reference proteome</keyword>
<dbReference type="GO" id="GO:0030247">
    <property type="term" value="F:polysaccharide binding"/>
    <property type="evidence" value="ECO:0007669"/>
    <property type="project" value="InterPro"/>
</dbReference>
<dbReference type="InterPro" id="IPR045874">
    <property type="entry name" value="LRK10/LRL21-25-like"/>
</dbReference>
<dbReference type="FunFam" id="3.30.200.20:FF:000178">
    <property type="entry name" value="serine/threonine-protein kinase PBS1-like"/>
    <property type="match status" value="1"/>
</dbReference>
<name>A0AAD9Z967_9ROSI</name>
<gene>
    <name evidence="15" type="ORF">Dsin_032555</name>
</gene>
<proteinExistence type="predicted"/>
<evidence type="ECO:0000256" key="13">
    <source>
        <dbReference type="SAM" id="MobiDB-lite"/>
    </source>
</evidence>